<dbReference type="EMBL" id="JXSL01000030">
    <property type="protein sequence ID" value="KIL97124.1"/>
    <property type="molecule type" value="Genomic_DNA"/>
</dbReference>
<gene>
    <name evidence="3" type="ORF">CCC_00185</name>
</gene>
<feature type="compositionally biased region" description="Pro residues" evidence="1">
    <location>
        <begin position="159"/>
        <end position="169"/>
    </location>
</feature>
<dbReference type="STRING" id="272627.CCC_00185"/>
<feature type="region of interest" description="Disordered" evidence="1">
    <location>
        <begin position="63"/>
        <end position="177"/>
    </location>
</feature>
<evidence type="ECO:0000313" key="4">
    <source>
        <dbReference type="Proteomes" id="UP000031971"/>
    </source>
</evidence>
<sequence length="377" mass="38941">MFDCIEAWRRRYERRTLAVSRSVAIAALIAGCSYVPDAVNPVEWYKGVTGMFDGDDAPVVAAPRRPDGSFPNVNEAGAKTSSSPGKGLAGDKGNANYAQSVKREPAPTKQLAKKTPQTQTQVAEAPSSAPAPTQDASGRGSYQPSLDRRMQAARDEGPNAPPRTAPGGPPARAEIPDSIPTRRGLLAEHFQKRLAESAVATNKGDPFTGIPAARTQASYNQPVNTYAVPAQPPVGMSRSPAFAADTGERAPQLIPPKGMRGAKGMIAAPKAPAAQFDVASLQFGPSGGLTAADGAQLREVASLQKQTGGVVRIVGYPAPGAVSFAGQDDASVALTRAKAVAKSLTALGVPARKIMVAADAAGPSSFDDSGAKVSIEY</sequence>
<name>A0A0C2YBN6_PARME</name>
<proteinExistence type="predicted"/>
<accession>A0A0C2YBN6</accession>
<evidence type="ECO:0000259" key="2">
    <source>
        <dbReference type="Pfam" id="PF00691"/>
    </source>
</evidence>
<dbReference type="RefSeq" id="WP_009870018.1">
    <property type="nucleotide sequence ID" value="NZ_JXSL01000030.1"/>
</dbReference>
<feature type="domain" description="OmpA-like" evidence="2">
    <location>
        <begin position="288"/>
        <end position="361"/>
    </location>
</feature>
<comment type="caution">
    <text evidence="3">The sequence shown here is derived from an EMBL/GenBank/DDBJ whole genome shotgun (WGS) entry which is preliminary data.</text>
</comment>
<evidence type="ECO:0000313" key="3">
    <source>
        <dbReference type="EMBL" id="KIL97124.1"/>
    </source>
</evidence>
<feature type="compositionally biased region" description="Basic and acidic residues" evidence="1">
    <location>
        <begin position="146"/>
        <end position="157"/>
    </location>
</feature>
<evidence type="ECO:0000256" key="1">
    <source>
        <dbReference type="SAM" id="MobiDB-lite"/>
    </source>
</evidence>
<feature type="compositionally biased region" description="Polar residues" evidence="1">
    <location>
        <begin position="130"/>
        <end position="144"/>
    </location>
</feature>
<dbReference type="OrthoDB" id="8438623at2"/>
<dbReference type="AlphaFoldDB" id="A0A0C2YBN6"/>
<protein>
    <recommendedName>
        <fullName evidence="2">OmpA-like domain-containing protein</fullName>
    </recommendedName>
</protein>
<keyword evidence="4" id="KW-1185">Reference proteome</keyword>
<dbReference type="Proteomes" id="UP000031971">
    <property type="component" value="Unassembled WGS sequence"/>
</dbReference>
<dbReference type="Pfam" id="PF00691">
    <property type="entry name" value="OmpA"/>
    <property type="match status" value="1"/>
</dbReference>
<dbReference type="InterPro" id="IPR006665">
    <property type="entry name" value="OmpA-like"/>
</dbReference>
<reference evidence="3 4" key="1">
    <citation type="submission" date="2015-01" db="EMBL/GenBank/DDBJ databases">
        <title>Genome Sequence of Magnetospirillum magnetotacticum Strain MS-1.</title>
        <authorList>
            <person name="Marinov G.K."/>
            <person name="Smalley M.D."/>
            <person name="DeSalvo G."/>
        </authorList>
    </citation>
    <scope>NUCLEOTIDE SEQUENCE [LARGE SCALE GENOMIC DNA]</scope>
    <source>
        <strain evidence="3 4">MS-1</strain>
    </source>
</reference>
<organism evidence="3 4">
    <name type="scientific">Paramagnetospirillum magnetotacticum MS-1</name>
    <dbReference type="NCBI Taxonomy" id="272627"/>
    <lineage>
        <taxon>Bacteria</taxon>
        <taxon>Pseudomonadati</taxon>
        <taxon>Pseudomonadota</taxon>
        <taxon>Alphaproteobacteria</taxon>
        <taxon>Rhodospirillales</taxon>
        <taxon>Magnetospirillaceae</taxon>
        <taxon>Paramagnetospirillum</taxon>
    </lineage>
</organism>